<comment type="caution">
    <text evidence="2">The sequence shown here is derived from an EMBL/GenBank/DDBJ whole genome shotgun (WGS) entry which is preliminary data.</text>
</comment>
<dbReference type="Proteomes" id="UP000604046">
    <property type="component" value="Unassembled WGS sequence"/>
</dbReference>
<keyword evidence="3" id="KW-1185">Reference proteome</keyword>
<feature type="compositionally biased region" description="Polar residues" evidence="1">
    <location>
        <begin position="33"/>
        <end position="44"/>
    </location>
</feature>
<reference evidence="2" key="1">
    <citation type="submission" date="2021-02" db="EMBL/GenBank/DDBJ databases">
        <authorList>
            <person name="Dougan E. K."/>
            <person name="Rhodes N."/>
            <person name="Thang M."/>
            <person name="Chan C."/>
        </authorList>
    </citation>
    <scope>NUCLEOTIDE SEQUENCE</scope>
</reference>
<evidence type="ECO:0000313" key="2">
    <source>
        <dbReference type="EMBL" id="CAE7460007.1"/>
    </source>
</evidence>
<sequence length="186" mass="19902">MRLAILTMQGFCDVRLAQGAPMEEAAATPGKPKSSQGRGPSETSLEAEGSFVRTRPQRCPFQEAKGFSRRERRVGEEIVAATSPAKVLEVATRQELSPVNCITAIHRIASLSVSTPLETGSWLLLAAAEAATQADARGPANFVRTAGSMRVRCPMQGLMDAFHRRLPELGSQGTVNTLRSLAALQA</sequence>
<dbReference type="EMBL" id="CAJNDS010002398">
    <property type="protein sequence ID" value="CAE7460007.1"/>
    <property type="molecule type" value="Genomic_DNA"/>
</dbReference>
<organism evidence="2 3">
    <name type="scientific">Symbiodinium natans</name>
    <dbReference type="NCBI Taxonomy" id="878477"/>
    <lineage>
        <taxon>Eukaryota</taxon>
        <taxon>Sar</taxon>
        <taxon>Alveolata</taxon>
        <taxon>Dinophyceae</taxon>
        <taxon>Suessiales</taxon>
        <taxon>Symbiodiniaceae</taxon>
        <taxon>Symbiodinium</taxon>
    </lineage>
</organism>
<dbReference type="AlphaFoldDB" id="A0A812S408"/>
<gene>
    <name evidence="2" type="ORF">SNAT2548_LOCUS25522</name>
</gene>
<name>A0A812S408_9DINO</name>
<evidence type="ECO:0000313" key="3">
    <source>
        <dbReference type="Proteomes" id="UP000604046"/>
    </source>
</evidence>
<proteinExistence type="predicted"/>
<feature type="region of interest" description="Disordered" evidence="1">
    <location>
        <begin position="22"/>
        <end position="52"/>
    </location>
</feature>
<evidence type="ECO:0000256" key="1">
    <source>
        <dbReference type="SAM" id="MobiDB-lite"/>
    </source>
</evidence>
<protein>
    <submittedName>
        <fullName evidence="2">Uncharacterized protein</fullName>
    </submittedName>
</protein>
<accession>A0A812S408</accession>